<dbReference type="EMBL" id="JAQOWY010000138">
    <property type="protein sequence ID" value="KAK1849643.1"/>
    <property type="molecule type" value="Genomic_DNA"/>
</dbReference>
<dbReference type="AlphaFoldDB" id="A0AAD9AKI5"/>
<keyword evidence="2" id="KW-1185">Reference proteome</keyword>
<comment type="caution">
    <text evidence="1">The sequence shown here is derived from an EMBL/GenBank/DDBJ whole genome shotgun (WGS) entry which is preliminary data.</text>
</comment>
<protein>
    <submittedName>
        <fullName evidence="1">Uncharacterized protein</fullName>
    </submittedName>
</protein>
<dbReference type="Proteomes" id="UP001243330">
    <property type="component" value="Unassembled WGS sequence"/>
</dbReference>
<organism evidence="1 2">
    <name type="scientific">Colletotrichum chrysophilum</name>
    <dbReference type="NCBI Taxonomy" id="1836956"/>
    <lineage>
        <taxon>Eukaryota</taxon>
        <taxon>Fungi</taxon>
        <taxon>Dikarya</taxon>
        <taxon>Ascomycota</taxon>
        <taxon>Pezizomycotina</taxon>
        <taxon>Sordariomycetes</taxon>
        <taxon>Hypocreomycetidae</taxon>
        <taxon>Glomerellales</taxon>
        <taxon>Glomerellaceae</taxon>
        <taxon>Colletotrichum</taxon>
        <taxon>Colletotrichum gloeosporioides species complex</taxon>
    </lineage>
</organism>
<sequence length="109" mass="12098">MRQYRKREENPPTFALRRLHSSQAFEVYLRFGWLAARSVDGWGIAAKMTDGGGDSSWPVRVCKGVITESVERSGARGESGIQIPLVATREESSNEISPFCPSPWLVSVV</sequence>
<reference evidence="1" key="1">
    <citation type="submission" date="2023-01" db="EMBL/GenBank/DDBJ databases">
        <title>Colletotrichum chrysophilum M932 genome sequence.</title>
        <authorList>
            <person name="Baroncelli R."/>
        </authorList>
    </citation>
    <scope>NUCLEOTIDE SEQUENCE</scope>
    <source>
        <strain evidence="1">M932</strain>
    </source>
</reference>
<name>A0AAD9AKI5_9PEZI</name>
<evidence type="ECO:0000313" key="1">
    <source>
        <dbReference type="EMBL" id="KAK1849643.1"/>
    </source>
</evidence>
<accession>A0AAD9AKI5</accession>
<proteinExistence type="predicted"/>
<evidence type="ECO:0000313" key="2">
    <source>
        <dbReference type="Proteomes" id="UP001243330"/>
    </source>
</evidence>
<gene>
    <name evidence="1" type="ORF">CCHR01_07698</name>
</gene>